<evidence type="ECO:0000259" key="3">
    <source>
        <dbReference type="Pfam" id="PF16344"/>
    </source>
</evidence>
<dbReference type="Pfam" id="PF16344">
    <property type="entry name" value="FecR_C"/>
    <property type="match status" value="1"/>
</dbReference>
<dbReference type="OrthoDB" id="1099963at2"/>
<keyword evidence="1" id="KW-0812">Transmembrane</keyword>
<proteinExistence type="predicted"/>
<dbReference type="GO" id="GO:0016989">
    <property type="term" value="F:sigma factor antagonist activity"/>
    <property type="evidence" value="ECO:0007669"/>
    <property type="project" value="TreeGrafter"/>
</dbReference>
<dbReference type="Pfam" id="PF04773">
    <property type="entry name" value="FecR"/>
    <property type="match status" value="1"/>
</dbReference>
<dbReference type="PANTHER" id="PTHR30273:SF2">
    <property type="entry name" value="PROTEIN FECR"/>
    <property type="match status" value="1"/>
</dbReference>
<feature type="domain" description="Protein FecR C-terminal" evidence="3">
    <location>
        <begin position="320"/>
        <end position="388"/>
    </location>
</feature>
<dbReference type="Proteomes" id="UP000245647">
    <property type="component" value="Unassembled WGS sequence"/>
</dbReference>
<keyword evidence="5" id="KW-1185">Reference proteome</keyword>
<keyword evidence="1" id="KW-1133">Transmembrane helix</keyword>
<dbReference type="EMBL" id="QEAS01000015">
    <property type="protein sequence ID" value="PWG79366.1"/>
    <property type="molecule type" value="Genomic_DNA"/>
</dbReference>
<evidence type="ECO:0000313" key="5">
    <source>
        <dbReference type="Proteomes" id="UP000245647"/>
    </source>
</evidence>
<gene>
    <name evidence="4" type="ORF">DDR33_17790</name>
</gene>
<keyword evidence="1" id="KW-0472">Membrane</keyword>
<accession>A0A2U2PD95</accession>
<evidence type="ECO:0000313" key="4">
    <source>
        <dbReference type="EMBL" id="PWG79366.1"/>
    </source>
</evidence>
<evidence type="ECO:0000259" key="2">
    <source>
        <dbReference type="Pfam" id="PF04773"/>
    </source>
</evidence>
<name>A0A2U2PD95_9SPHI</name>
<dbReference type="InterPro" id="IPR006860">
    <property type="entry name" value="FecR"/>
</dbReference>
<evidence type="ECO:0000256" key="1">
    <source>
        <dbReference type="SAM" id="Phobius"/>
    </source>
</evidence>
<dbReference type="InterPro" id="IPR032508">
    <property type="entry name" value="FecR_C"/>
</dbReference>
<protein>
    <submittedName>
        <fullName evidence="4">Iron dicitrate transport regulator FecR</fullName>
    </submittedName>
</protein>
<comment type="caution">
    <text evidence="4">The sequence shown here is derived from an EMBL/GenBank/DDBJ whole genome shotgun (WGS) entry which is preliminary data.</text>
</comment>
<feature type="domain" description="FecR protein" evidence="2">
    <location>
        <begin position="180"/>
        <end position="279"/>
    </location>
</feature>
<dbReference type="InterPro" id="IPR012373">
    <property type="entry name" value="Ferrdict_sens_TM"/>
</dbReference>
<dbReference type="Gene3D" id="2.60.120.1440">
    <property type="match status" value="1"/>
</dbReference>
<reference evidence="4 5" key="1">
    <citation type="submission" date="2018-04" db="EMBL/GenBank/DDBJ databases">
        <title>Pedobacter chongqingensis sp. nov., isolated from a rottenly hemp rope.</title>
        <authorList>
            <person name="Cai Y."/>
        </authorList>
    </citation>
    <scope>NUCLEOTIDE SEQUENCE [LARGE SCALE GENOMIC DNA]</scope>
    <source>
        <strain evidence="4 5">FJ4-8</strain>
    </source>
</reference>
<dbReference type="AlphaFoldDB" id="A0A2U2PD95"/>
<organism evidence="4 5">
    <name type="scientific">Pararcticibacter amylolyticus</name>
    <dbReference type="NCBI Taxonomy" id="2173175"/>
    <lineage>
        <taxon>Bacteria</taxon>
        <taxon>Pseudomonadati</taxon>
        <taxon>Bacteroidota</taxon>
        <taxon>Sphingobacteriia</taxon>
        <taxon>Sphingobacteriales</taxon>
        <taxon>Sphingobacteriaceae</taxon>
        <taxon>Pararcticibacter</taxon>
    </lineage>
</organism>
<feature type="transmembrane region" description="Helical" evidence="1">
    <location>
        <begin position="79"/>
        <end position="98"/>
    </location>
</feature>
<dbReference type="Gene3D" id="3.55.50.30">
    <property type="match status" value="1"/>
</dbReference>
<dbReference type="RefSeq" id="WP_109417150.1">
    <property type="nucleotide sequence ID" value="NZ_QEAS01000015.1"/>
</dbReference>
<dbReference type="PANTHER" id="PTHR30273">
    <property type="entry name" value="PERIPLASMIC SIGNAL SENSOR AND SIGMA FACTOR ACTIVATOR FECR-RELATED"/>
    <property type="match status" value="1"/>
</dbReference>
<sequence length="390" mass="44427">MPKRKREEIIQELARKWQEGTITEEEKVMFNKWYHSFDDTLLEETSFENPEELRERLYRTVYEKEGIGKRRQIRFLRRVSAVAASVLLIVSFSFYLYFGHSQTEHGSLKESAHSANILPGGNRAVLTLADGSSIILDSAENGVLVNQGNISIRKSKEGQLIYQVSSQVKKAVGESLIFNTITTPRGGQYQVDLPDGTRVWLNAASMLKFPAVFSSKERRVELQGEAYFEVASAAGKGKRLPFIVVSGEQQVSVLGTHFNINAYGDEEIMKTTLLEGAVKVSKTGIKQSEILHPGQQARVGRDIKVAPVDTEQEMAWKRGYFIFDNESVQSIMRKISRWYDVDVEYKGNIQHRKYAGTIQRSENISEVLRIMELTKSIHFRIEERRVIVMP</sequence>